<organism evidence="2 3">
    <name type="scientific">Heracleum sosnowskyi</name>
    <dbReference type="NCBI Taxonomy" id="360622"/>
    <lineage>
        <taxon>Eukaryota</taxon>
        <taxon>Viridiplantae</taxon>
        <taxon>Streptophyta</taxon>
        <taxon>Embryophyta</taxon>
        <taxon>Tracheophyta</taxon>
        <taxon>Spermatophyta</taxon>
        <taxon>Magnoliopsida</taxon>
        <taxon>eudicotyledons</taxon>
        <taxon>Gunneridae</taxon>
        <taxon>Pentapetalae</taxon>
        <taxon>asterids</taxon>
        <taxon>campanulids</taxon>
        <taxon>Apiales</taxon>
        <taxon>Apiaceae</taxon>
        <taxon>Apioideae</taxon>
        <taxon>apioid superclade</taxon>
        <taxon>Tordylieae</taxon>
        <taxon>Tordyliinae</taxon>
        <taxon>Heracleum</taxon>
    </lineage>
</organism>
<dbReference type="Proteomes" id="UP001237642">
    <property type="component" value="Unassembled WGS sequence"/>
</dbReference>
<keyword evidence="2" id="KW-0378">Hydrolase</keyword>
<protein>
    <submittedName>
        <fullName evidence="2">Glycoside hydrolase</fullName>
    </submittedName>
</protein>
<dbReference type="InterPro" id="IPR013780">
    <property type="entry name" value="Glyco_hydro_b"/>
</dbReference>
<dbReference type="GO" id="GO:0003844">
    <property type="term" value="F:1,4-alpha-glucan branching enzyme activity"/>
    <property type="evidence" value="ECO:0007669"/>
    <property type="project" value="TreeGrafter"/>
</dbReference>
<dbReference type="GO" id="GO:0043169">
    <property type="term" value="F:cation binding"/>
    <property type="evidence" value="ECO:0007669"/>
    <property type="project" value="InterPro"/>
</dbReference>
<reference evidence="2" key="2">
    <citation type="submission" date="2023-05" db="EMBL/GenBank/DDBJ databases">
        <authorList>
            <person name="Schelkunov M.I."/>
        </authorList>
    </citation>
    <scope>NUCLEOTIDE SEQUENCE</scope>
    <source>
        <strain evidence="2">Hsosn_3</strain>
        <tissue evidence="2">Leaf</tissue>
    </source>
</reference>
<dbReference type="InterPro" id="IPR006048">
    <property type="entry name" value="A-amylase/branching_C"/>
</dbReference>
<evidence type="ECO:0000259" key="1">
    <source>
        <dbReference type="Pfam" id="PF02806"/>
    </source>
</evidence>
<dbReference type="PANTHER" id="PTHR43651:SF4">
    <property type="entry name" value="1,4-ALPHA-GLUCAN-BRANCHING ENZYME 3, CHLOROPLASTIC_AMYLOPLASTIC"/>
    <property type="match status" value="1"/>
</dbReference>
<dbReference type="GO" id="GO:0016787">
    <property type="term" value="F:hydrolase activity"/>
    <property type="evidence" value="ECO:0007669"/>
    <property type="project" value="UniProtKB-KW"/>
</dbReference>
<dbReference type="GO" id="GO:0005975">
    <property type="term" value="P:carbohydrate metabolic process"/>
    <property type="evidence" value="ECO:0007669"/>
    <property type="project" value="InterPro"/>
</dbReference>
<gene>
    <name evidence="2" type="ORF">POM88_010921</name>
</gene>
<keyword evidence="3" id="KW-1185">Reference proteome</keyword>
<dbReference type="AlphaFoldDB" id="A0AAD8IU30"/>
<evidence type="ECO:0000313" key="3">
    <source>
        <dbReference type="Proteomes" id="UP001237642"/>
    </source>
</evidence>
<dbReference type="SUPFAM" id="SSF51011">
    <property type="entry name" value="Glycosyl hydrolase domain"/>
    <property type="match status" value="1"/>
</dbReference>
<evidence type="ECO:0000313" key="2">
    <source>
        <dbReference type="EMBL" id="KAK1391865.1"/>
    </source>
</evidence>
<accession>A0AAD8IU30</accession>
<dbReference type="EMBL" id="JAUIZM010000003">
    <property type="protein sequence ID" value="KAK1391865.1"/>
    <property type="molecule type" value="Genomic_DNA"/>
</dbReference>
<dbReference type="Gene3D" id="2.60.40.1180">
    <property type="entry name" value="Golgi alpha-mannosidase II"/>
    <property type="match status" value="1"/>
</dbReference>
<dbReference type="PANTHER" id="PTHR43651">
    <property type="entry name" value="1,4-ALPHA-GLUCAN-BRANCHING ENZYME"/>
    <property type="match status" value="1"/>
</dbReference>
<feature type="domain" description="Alpha-amylase/branching enzyme C-terminal all beta" evidence="1">
    <location>
        <begin position="32"/>
        <end position="125"/>
    </location>
</feature>
<dbReference type="Pfam" id="PF02806">
    <property type="entry name" value="Alpha-amylase_C"/>
    <property type="match status" value="1"/>
</dbReference>
<dbReference type="GO" id="GO:0005737">
    <property type="term" value="C:cytoplasm"/>
    <property type="evidence" value="ECO:0007669"/>
    <property type="project" value="TreeGrafter"/>
</dbReference>
<reference evidence="2" key="1">
    <citation type="submission" date="2023-02" db="EMBL/GenBank/DDBJ databases">
        <title>Genome of toxic invasive species Heracleum sosnowskyi carries increased number of genes despite the absence of recent whole-genome duplications.</title>
        <authorList>
            <person name="Schelkunov M."/>
            <person name="Shtratnikova V."/>
            <person name="Makarenko M."/>
            <person name="Klepikova A."/>
            <person name="Omelchenko D."/>
            <person name="Novikova G."/>
            <person name="Obukhova E."/>
            <person name="Bogdanov V."/>
            <person name="Penin A."/>
            <person name="Logacheva M."/>
        </authorList>
    </citation>
    <scope>NUCLEOTIDE SEQUENCE</scope>
    <source>
        <strain evidence="2">Hsosn_3</strain>
        <tissue evidence="2">Leaf</tissue>
    </source>
</reference>
<proteinExistence type="predicted"/>
<comment type="caution">
    <text evidence="2">The sequence shown here is derived from an EMBL/GenBank/DDBJ whole genome shotgun (WGS) entry which is preliminary data.</text>
</comment>
<name>A0AAD8IU30_9APIA</name>
<sequence>MVFIINYFLFDKDMMNLDEKERVLSRSVSQIHHVDDNTKVISYWRGPLLFIFNFHPSNSYERYSVGVEEAGEYQVILNTDEKLYGGEGLIGHDKYLQKTIGKRVDGLRNCLEVSLPRRTAQVYKLTRILRK</sequence>